<sequence>MACTGNVLEGHSSSPVAVNADENKNESLPPNVSLQHPSTMLMDEVRSWGQPRLPLRLPFSLPPELAREQLENLWERRGSNSPVDSSRALKHPERPPPTVVKKSLAIAEVNSSEGLVVWKQMGQNSINVFPKFSSDPPSPMVGGAGVSNEGTERGVNNANFHVASPQGQGFFLPRGPQVGGPPPIPTIRSEIMTEVPPGYVRMASNERMAHVPFPMGRPWLPMENWPRPVIIPPGIAPLPSWPCAPGFTCPQFWGFNPFLNTSMHFAPAPINGPPPFPTFANFPPRSMLPPASFIRENK</sequence>
<dbReference type="GeneID" id="114505509"/>
<dbReference type="RefSeq" id="XP_028379187.1">
    <property type="nucleotide sequence ID" value="XM_028523386.1"/>
</dbReference>
<dbReference type="AlphaFoldDB" id="A0A6J2MGI3"/>
<dbReference type="Proteomes" id="UP000664940">
    <property type="component" value="Unassembled WGS sequence"/>
</dbReference>
<evidence type="ECO:0000313" key="5">
    <source>
        <dbReference type="RefSeq" id="XP_028379187.1"/>
    </source>
</evidence>
<dbReference type="PANTHER" id="PTHR37343:SF1">
    <property type="entry name" value="PROLINE-RICH PROTEIN 32"/>
    <property type="match status" value="1"/>
</dbReference>
<accession>A0A6J2MGI3</accession>
<feature type="region of interest" description="Disordered" evidence="1">
    <location>
        <begin position="1"/>
        <end position="33"/>
    </location>
</feature>
<protein>
    <submittedName>
        <fullName evidence="2">Proline rich 32</fullName>
    </submittedName>
    <submittedName>
        <fullName evidence="5">Proline-rich protein 32</fullName>
    </submittedName>
</protein>
<dbReference type="OrthoDB" id="9802133at2759"/>
<organism evidence="3 5">
    <name type="scientific">Phyllostomus discolor</name>
    <name type="common">pale spear-nosed bat</name>
    <dbReference type="NCBI Taxonomy" id="89673"/>
    <lineage>
        <taxon>Eukaryota</taxon>
        <taxon>Metazoa</taxon>
        <taxon>Chordata</taxon>
        <taxon>Craniata</taxon>
        <taxon>Vertebrata</taxon>
        <taxon>Euteleostomi</taxon>
        <taxon>Mammalia</taxon>
        <taxon>Eutheria</taxon>
        <taxon>Laurasiatheria</taxon>
        <taxon>Chiroptera</taxon>
        <taxon>Yangochiroptera</taxon>
        <taxon>Phyllostomidae</taxon>
        <taxon>Phyllostominae</taxon>
        <taxon>Phyllostomus</taxon>
    </lineage>
</organism>
<feature type="region of interest" description="Disordered" evidence="1">
    <location>
        <begin position="76"/>
        <end position="97"/>
    </location>
</feature>
<dbReference type="EMBL" id="JABVXQ010000009">
    <property type="protein sequence ID" value="KAF6091319.1"/>
    <property type="molecule type" value="Genomic_DNA"/>
</dbReference>
<dbReference type="CTD" id="100130613"/>
<evidence type="ECO:0000313" key="4">
    <source>
        <dbReference type="Proteomes" id="UP000664940"/>
    </source>
</evidence>
<dbReference type="Proteomes" id="UP000504628">
    <property type="component" value="Chromosome X"/>
</dbReference>
<evidence type="ECO:0000256" key="1">
    <source>
        <dbReference type="SAM" id="MobiDB-lite"/>
    </source>
</evidence>
<proteinExistence type="predicted"/>
<evidence type="ECO:0000313" key="3">
    <source>
        <dbReference type="Proteomes" id="UP000504628"/>
    </source>
</evidence>
<dbReference type="Pfam" id="PF15488">
    <property type="entry name" value="DUF4645"/>
    <property type="match status" value="1"/>
</dbReference>
<name>A0A6J2MGI3_9CHIR</name>
<dbReference type="KEGG" id="pdic:114505509"/>
<evidence type="ECO:0000313" key="2">
    <source>
        <dbReference type="EMBL" id="KAF6091319.1"/>
    </source>
</evidence>
<reference evidence="2 4" key="1">
    <citation type="journal article" date="2020" name="Nature">
        <title>Six reference-quality genomes reveal evolution of bat adaptations.</title>
        <authorList>
            <person name="Jebb D."/>
            <person name="Huang Z."/>
            <person name="Pippel M."/>
            <person name="Hughes G.M."/>
            <person name="Lavrichenko K."/>
            <person name="Devanna P."/>
            <person name="Winkler S."/>
            <person name="Jermiin L.S."/>
            <person name="Skirmuntt E.C."/>
            <person name="Katzourakis A."/>
            <person name="Burkitt-Gray L."/>
            <person name="Ray D.A."/>
            <person name="Sullivan K.A.M."/>
            <person name="Roscito J.G."/>
            <person name="Kirilenko B.M."/>
            <person name="Davalos L.M."/>
            <person name="Corthals A.P."/>
            <person name="Power M.L."/>
            <person name="Jones G."/>
            <person name="Ransome R.D."/>
            <person name="Dechmann D.K.N."/>
            <person name="Locatelli A.G."/>
            <person name="Puechmaille S.J."/>
            <person name="Fedrigo O."/>
            <person name="Jarvis E.D."/>
            <person name="Hiller M."/>
            <person name="Vernes S.C."/>
            <person name="Myers E.W."/>
            <person name="Teeling E.C."/>
        </authorList>
    </citation>
    <scope>NUCLEOTIDE SEQUENCE [LARGE SCALE GENOMIC DNA]</scope>
    <source>
        <strain evidence="2">Bat1K_MPI-CBG_1</strain>
    </source>
</reference>
<keyword evidence="3" id="KW-1185">Reference proteome</keyword>
<gene>
    <name evidence="5" type="primary">PRR32</name>
    <name evidence="2" type="ORF">HJG60_015639</name>
</gene>
<dbReference type="PANTHER" id="PTHR37343">
    <property type="entry name" value="PROLINE-RICH PROTEIN 32"/>
    <property type="match status" value="1"/>
</dbReference>
<dbReference type="InterPro" id="IPR027891">
    <property type="entry name" value="DUF4645"/>
</dbReference>
<reference evidence="5" key="2">
    <citation type="submission" date="2025-04" db="UniProtKB">
        <authorList>
            <consortium name="RefSeq"/>
        </authorList>
    </citation>
    <scope>IDENTIFICATION</scope>
    <source>
        <tissue evidence="5">Muscle</tissue>
    </source>
</reference>